<dbReference type="GO" id="GO:0006412">
    <property type="term" value="P:translation"/>
    <property type="evidence" value="ECO:0007669"/>
    <property type="project" value="UniProtKB-UniRule"/>
</dbReference>
<dbReference type="Proteomes" id="UP000235731">
    <property type="component" value="Unassembled WGS sequence"/>
</dbReference>
<dbReference type="EMBL" id="PNIE01000014">
    <property type="protein sequence ID" value="PMP64292.1"/>
    <property type="molecule type" value="Genomic_DNA"/>
</dbReference>
<dbReference type="InterPro" id="IPR050063">
    <property type="entry name" value="Ribosomal_protein_uL29"/>
</dbReference>
<evidence type="ECO:0000256" key="6">
    <source>
        <dbReference type="SAM" id="Coils"/>
    </source>
</evidence>
<dbReference type="NCBIfam" id="TIGR00012">
    <property type="entry name" value="L29"/>
    <property type="match status" value="1"/>
</dbReference>
<evidence type="ECO:0000256" key="1">
    <source>
        <dbReference type="ARBA" id="ARBA00009254"/>
    </source>
</evidence>
<dbReference type="PROSITE" id="PS00579">
    <property type="entry name" value="RIBOSOMAL_L29"/>
    <property type="match status" value="1"/>
</dbReference>
<gene>
    <name evidence="5" type="primary">rpmC</name>
    <name evidence="7" type="ORF">C0197_00855</name>
</gene>
<dbReference type="HAMAP" id="MF_00374">
    <property type="entry name" value="Ribosomal_uL29"/>
    <property type="match status" value="1"/>
</dbReference>
<dbReference type="InterPro" id="IPR001854">
    <property type="entry name" value="Ribosomal_uL29"/>
</dbReference>
<dbReference type="PANTHER" id="PTHR10916">
    <property type="entry name" value="60S RIBOSOMAL PROTEIN L35/50S RIBOSOMAL PROTEIN L29"/>
    <property type="match status" value="1"/>
</dbReference>
<dbReference type="Pfam" id="PF00831">
    <property type="entry name" value="Ribosomal_L29"/>
    <property type="match status" value="1"/>
</dbReference>
<protein>
    <recommendedName>
        <fullName evidence="4 5">Large ribosomal subunit protein uL29</fullName>
    </recommendedName>
</protein>
<comment type="similarity">
    <text evidence="1 5">Belongs to the universal ribosomal protein uL29 family.</text>
</comment>
<dbReference type="Gene3D" id="1.10.287.310">
    <property type="match status" value="1"/>
</dbReference>
<reference evidence="7 8" key="1">
    <citation type="submission" date="2018-01" db="EMBL/GenBank/DDBJ databases">
        <title>Metagenomic assembled genomes from two thermal pools in the Uzon Caldera, Kamchatka, Russia.</title>
        <authorList>
            <person name="Wilkins L."/>
            <person name="Ettinger C."/>
        </authorList>
    </citation>
    <scope>NUCLEOTIDE SEQUENCE [LARGE SCALE GENOMIC DNA]</scope>
    <source>
        <strain evidence="7">ZAV-15</strain>
    </source>
</reference>
<dbReference type="InterPro" id="IPR018254">
    <property type="entry name" value="Ribosomal_uL29_CS"/>
</dbReference>
<dbReference type="CDD" id="cd00427">
    <property type="entry name" value="Ribosomal_L29_HIP"/>
    <property type="match status" value="1"/>
</dbReference>
<keyword evidence="6" id="KW-0175">Coiled coil</keyword>
<dbReference type="GO" id="GO:0022625">
    <property type="term" value="C:cytosolic large ribosomal subunit"/>
    <property type="evidence" value="ECO:0007669"/>
    <property type="project" value="TreeGrafter"/>
</dbReference>
<evidence type="ECO:0000256" key="5">
    <source>
        <dbReference type="HAMAP-Rule" id="MF_00374"/>
    </source>
</evidence>
<proteinExistence type="inferred from homology"/>
<evidence type="ECO:0000313" key="8">
    <source>
        <dbReference type="Proteomes" id="UP000235731"/>
    </source>
</evidence>
<comment type="caution">
    <text evidence="7">The sequence shown here is derived from an EMBL/GenBank/DDBJ whole genome shotgun (WGS) entry which is preliminary data.</text>
</comment>
<organism evidence="7 8">
    <name type="scientific">Caldimicrobium thiodismutans</name>
    <dbReference type="NCBI Taxonomy" id="1653476"/>
    <lineage>
        <taxon>Bacteria</taxon>
        <taxon>Pseudomonadati</taxon>
        <taxon>Thermodesulfobacteriota</taxon>
        <taxon>Thermodesulfobacteria</taxon>
        <taxon>Thermodesulfobacteriales</taxon>
        <taxon>Thermodesulfobacteriaceae</taxon>
        <taxon>Caldimicrobium</taxon>
    </lineage>
</organism>
<evidence type="ECO:0000256" key="4">
    <source>
        <dbReference type="ARBA" id="ARBA00035204"/>
    </source>
</evidence>
<dbReference type="GO" id="GO:0003735">
    <property type="term" value="F:structural constituent of ribosome"/>
    <property type="evidence" value="ECO:0007669"/>
    <property type="project" value="InterPro"/>
</dbReference>
<dbReference type="InterPro" id="IPR036049">
    <property type="entry name" value="Ribosomal_uL29_sf"/>
</dbReference>
<dbReference type="PANTHER" id="PTHR10916:SF0">
    <property type="entry name" value="LARGE RIBOSOMAL SUBUNIT PROTEIN UL29C"/>
    <property type="match status" value="1"/>
</dbReference>
<evidence type="ECO:0000256" key="2">
    <source>
        <dbReference type="ARBA" id="ARBA00022980"/>
    </source>
</evidence>
<accession>A0A2N7PL24</accession>
<dbReference type="AlphaFoldDB" id="A0A2N7PL24"/>
<name>A0A2N7PL24_9BACT</name>
<evidence type="ECO:0000256" key="3">
    <source>
        <dbReference type="ARBA" id="ARBA00023274"/>
    </source>
</evidence>
<evidence type="ECO:0000313" key="7">
    <source>
        <dbReference type="EMBL" id="PMP64292.1"/>
    </source>
</evidence>
<feature type="coiled-coil region" evidence="6">
    <location>
        <begin position="11"/>
        <end position="63"/>
    </location>
</feature>
<sequence length="67" mass="8154">MKAKELRELSIPELKEKLSQLREELFNLRFQKSIHRLENPMKIRNLKRDIARVLTVLREKELKIREG</sequence>
<dbReference type="FunFam" id="1.10.287.310:FF:000001">
    <property type="entry name" value="50S ribosomal protein L29"/>
    <property type="match status" value="1"/>
</dbReference>
<keyword evidence="3 5" id="KW-0687">Ribonucleoprotein</keyword>
<keyword evidence="2 5" id="KW-0689">Ribosomal protein</keyword>
<dbReference type="SUPFAM" id="SSF46561">
    <property type="entry name" value="Ribosomal protein L29 (L29p)"/>
    <property type="match status" value="1"/>
</dbReference>